<comment type="caution">
    <text evidence="2">The sequence shown here is derived from an EMBL/GenBank/DDBJ whole genome shotgun (WGS) entry which is preliminary data.</text>
</comment>
<dbReference type="InterPro" id="IPR011010">
    <property type="entry name" value="DNA_brk_join_enz"/>
</dbReference>
<dbReference type="AlphaFoldDB" id="A0A8J3V8H6"/>
<proteinExistence type="predicted"/>
<protein>
    <submittedName>
        <fullName evidence="2">Uncharacterized protein</fullName>
    </submittedName>
</protein>
<dbReference type="GO" id="GO:0015074">
    <property type="term" value="P:DNA integration"/>
    <property type="evidence" value="ECO:0007669"/>
    <property type="project" value="InterPro"/>
</dbReference>
<dbReference type="Proteomes" id="UP000630097">
    <property type="component" value="Unassembled WGS sequence"/>
</dbReference>
<name>A0A8J3V8H6_9ACTN</name>
<dbReference type="GO" id="GO:0003677">
    <property type="term" value="F:DNA binding"/>
    <property type="evidence" value="ECO:0007669"/>
    <property type="project" value="InterPro"/>
</dbReference>
<accession>A0A8J3V8H6</accession>
<dbReference type="InterPro" id="IPR013762">
    <property type="entry name" value="Integrase-like_cat_sf"/>
</dbReference>
<organism evidence="2 3">
    <name type="scientific">Planotetraspora kaengkrachanensis</name>
    <dbReference type="NCBI Taxonomy" id="575193"/>
    <lineage>
        <taxon>Bacteria</taxon>
        <taxon>Bacillati</taxon>
        <taxon>Actinomycetota</taxon>
        <taxon>Actinomycetes</taxon>
        <taxon>Streptosporangiales</taxon>
        <taxon>Streptosporangiaceae</taxon>
        <taxon>Planotetraspora</taxon>
    </lineage>
</organism>
<evidence type="ECO:0000313" key="2">
    <source>
        <dbReference type="EMBL" id="GIG82152.1"/>
    </source>
</evidence>
<gene>
    <name evidence="2" type="ORF">Pka01_52790</name>
</gene>
<evidence type="ECO:0000313" key="3">
    <source>
        <dbReference type="Proteomes" id="UP000630097"/>
    </source>
</evidence>
<keyword evidence="1" id="KW-0233">DNA recombination</keyword>
<dbReference type="EMBL" id="BONV01000028">
    <property type="protein sequence ID" value="GIG82152.1"/>
    <property type="molecule type" value="Genomic_DNA"/>
</dbReference>
<evidence type="ECO:0000256" key="1">
    <source>
        <dbReference type="ARBA" id="ARBA00023172"/>
    </source>
</evidence>
<keyword evidence="3" id="KW-1185">Reference proteome</keyword>
<dbReference type="Gene3D" id="1.10.443.10">
    <property type="entry name" value="Intergrase catalytic core"/>
    <property type="match status" value="1"/>
</dbReference>
<dbReference type="GO" id="GO:0006310">
    <property type="term" value="P:DNA recombination"/>
    <property type="evidence" value="ECO:0007669"/>
    <property type="project" value="UniProtKB-KW"/>
</dbReference>
<reference evidence="2 3" key="1">
    <citation type="submission" date="2021-01" db="EMBL/GenBank/DDBJ databases">
        <title>Whole genome shotgun sequence of Planotetraspora kaengkrachanensis NBRC 104272.</title>
        <authorList>
            <person name="Komaki H."/>
            <person name="Tamura T."/>
        </authorList>
    </citation>
    <scope>NUCLEOTIDE SEQUENCE [LARGE SCALE GENOMIC DNA]</scope>
    <source>
        <strain evidence="2 3">NBRC 104272</strain>
    </source>
</reference>
<dbReference type="SUPFAM" id="SSF56349">
    <property type="entry name" value="DNA breaking-rejoining enzymes"/>
    <property type="match status" value="1"/>
</dbReference>
<sequence length="175" mass="19746">MLQQRPGTRVITQDQISYAGEPGNVAPAFSSAKLREEGPQIAGAIADHLELIGPEDTSATAYIAGHTSCQMGIQQHEWPPEVLRLPEIIRFERTQVLCPENRNLVERRHVSHRVSALHAASARFHRIWNKARTAIGLPDAHFHDLRHMRNTLAAAHDASLKELTGEWVTRHLRRR</sequence>